<feature type="region of interest" description="Disordered" evidence="1">
    <location>
        <begin position="70"/>
        <end position="92"/>
    </location>
</feature>
<organism evidence="2 3">
    <name type="scientific">Patagioenas fasciata monilis</name>
    <dbReference type="NCBI Taxonomy" id="372326"/>
    <lineage>
        <taxon>Eukaryota</taxon>
        <taxon>Metazoa</taxon>
        <taxon>Chordata</taxon>
        <taxon>Craniata</taxon>
        <taxon>Vertebrata</taxon>
        <taxon>Euteleostomi</taxon>
        <taxon>Archelosauria</taxon>
        <taxon>Archosauria</taxon>
        <taxon>Dinosauria</taxon>
        <taxon>Saurischia</taxon>
        <taxon>Theropoda</taxon>
        <taxon>Coelurosauria</taxon>
        <taxon>Aves</taxon>
        <taxon>Neognathae</taxon>
        <taxon>Neoaves</taxon>
        <taxon>Columbimorphae</taxon>
        <taxon>Columbiformes</taxon>
        <taxon>Columbidae</taxon>
        <taxon>Patagioenas</taxon>
    </lineage>
</organism>
<keyword evidence="3" id="KW-1185">Reference proteome</keyword>
<proteinExistence type="predicted"/>
<evidence type="ECO:0000256" key="1">
    <source>
        <dbReference type="SAM" id="MobiDB-lite"/>
    </source>
</evidence>
<sequence length="261" mass="28627">MEVHAEARGCLKEAVIHGKPTLEQTSGRTCDHRLEQSVPEGLHPVEGTAGAVNEELQPVGGTHVSEVHGELSPVGGTPHWSRGRVRSPPPEEEGAEEIMCDKLTTTLIPCPPVLLVGRSIGLTRGDKTQEIWVFCLRRGSAELKVRTWVQACFLPLLGRTRIKGVRAVCEKVGLLHRRGYVVIGGACHQNTWFFKGMLHWMMCELTTRSWKVGSAQSNPFLAAGIMEVLDLVWKKYSDHGISTSTKLGGFVEKESLSCTAL</sequence>
<name>A0A1V4JWC1_PATFA</name>
<dbReference type="OrthoDB" id="9397495at2759"/>
<comment type="caution">
    <text evidence="2">The sequence shown here is derived from an EMBL/GenBank/DDBJ whole genome shotgun (WGS) entry which is preliminary data.</text>
</comment>
<dbReference type="EMBL" id="LSYS01005643">
    <property type="protein sequence ID" value="OPJ76498.1"/>
    <property type="molecule type" value="Genomic_DNA"/>
</dbReference>
<reference evidence="2 3" key="1">
    <citation type="submission" date="2016-02" db="EMBL/GenBank/DDBJ databases">
        <title>Band-tailed pigeon sequencing and assembly.</title>
        <authorList>
            <person name="Soares A.E."/>
            <person name="Novak B.J."/>
            <person name="Rice E.S."/>
            <person name="O'Connell B."/>
            <person name="Chang D."/>
            <person name="Weber S."/>
            <person name="Shapiro B."/>
        </authorList>
    </citation>
    <scope>NUCLEOTIDE SEQUENCE [LARGE SCALE GENOMIC DNA]</scope>
    <source>
        <strain evidence="2">BTP2013</strain>
        <tissue evidence="2">Blood</tissue>
    </source>
</reference>
<gene>
    <name evidence="2" type="ORF">AV530_016170</name>
</gene>
<accession>A0A1V4JWC1</accession>
<dbReference type="AlphaFoldDB" id="A0A1V4JWC1"/>
<protein>
    <submittedName>
        <fullName evidence="2">Uncharacterized protein</fullName>
    </submittedName>
</protein>
<evidence type="ECO:0000313" key="2">
    <source>
        <dbReference type="EMBL" id="OPJ76498.1"/>
    </source>
</evidence>
<dbReference type="Proteomes" id="UP000190648">
    <property type="component" value="Unassembled WGS sequence"/>
</dbReference>
<evidence type="ECO:0000313" key="3">
    <source>
        <dbReference type="Proteomes" id="UP000190648"/>
    </source>
</evidence>